<evidence type="ECO:0000313" key="2">
    <source>
        <dbReference type="Proteomes" id="UP000499080"/>
    </source>
</evidence>
<gene>
    <name evidence="1" type="ORF">AVEN_267158_1</name>
</gene>
<reference evidence="1 2" key="1">
    <citation type="journal article" date="2019" name="Sci. Rep.">
        <title>Orb-weaving spider Araneus ventricosus genome elucidates the spidroin gene catalogue.</title>
        <authorList>
            <person name="Kono N."/>
            <person name="Nakamura H."/>
            <person name="Ohtoshi R."/>
            <person name="Moran D.A.P."/>
            <person name="Shinohara A."/>
            <person name="Yoshida Y."/>
            <person name="Fujiwara M."/>
            <person name="Mori M."/>
            <person name="Tomita M."/>
            <person name="Arakawa K."/>
        </authorList>
    </citation>
    <scope>NUCLEOTIDE SEQUENCE [LARGE SCALE GENOMIC DNA]</scope>
</reference>
<dbReference type="Proteomes" id="UP000499080">
    <property type="component" value="Unassembled WGS sequence"/>
</dbReference>
<name>A0A4Y2LJJ4_ARAVE</name>
<proteinExistence type="predicted"/>
<organism evidence="1 2">
    <name type="scientific">Araneus ventricosus</name>
    <name type="common">Orbweaver spider</name>
    <name type="synonym">Epeira ventricosa</name>
    <dbReference type="NCBI Taxonomy" id="182803"/>
    <lineage>
        <taxon>Eukaryota</taxon>
        <taxon>Metazoa</taxon>
        <taxon>Ecdysozoa</taxon>
        <taxon>Arthropoda</taxon>
        <taxon>Chelicerata</taxon>
        <taxon>Arachnida</taxon>
        <taxon>Araneae</taxon>
        <taxon>Araneomorphae</taxon>
        <taxon>Entelegynae</taxon>
        <taxon>Araneoidea</taxon>
        <taxon>Araneidae</taxon>
        <taxon>Araneus</taxon>
    </lineage>
</organism>
<evidence type="ECO:0000313" key="1">
    <source>
        <dbReference type="EMBL" id="GBN14941.1"/>
    </source>
</evidence>
<protein>
    <submittedName>
        <fullName evidence="1">Uncharacterized protein</fullName>
    </submittedName>
</protein>
<dbReference type="EMBL" id="BGPR01005967">
    <property type="protein sequence ID" value="GBN14941.1"/>
    <property type="molecule type" value="Genomic_DNA"/>
</dbReference>
<sequence>MSLTCTRLQLSFSTFLDDTLFSKHKDLTPSFVFKHISSYSSAHGLENSVNPINVRASFSKKHYIPPLPNLIFWPTCLSLYEYTWASSRPKLRYSYLLMLLPIVVPNFLDLVARWSTPHQTQASVYKAIIRSSACMVLIWDHITN</sequence>
<comment type="caution">
    <text evidence="1">The sequence shown here is derived from an EMBL/GenBank/DDBJ whole genome shotgun (WGS) entry which is preliminary data.</text>
</comment>
<dbReference type="AlphaFoldDB" id="A0A4Y2LJJ4"/>
<accession>A0A4Y2LJJ4</accession>
<keyword evidence="2" id="KW-1185">Reference proteome</keyword>